<name>A0A1Y2EGP1_9FUNG</name>
<dbReference type="EMBL" id="MCOG01000042">
    <property type="protein sequence ID" value="ORY70748.1"/>
    <property type="molecule type" value="Genomic_DNA"/>
</dbReference>
<protein>
    <submittedName>
        <fullName evidence="2">Periplasmic binding protein-like II</fullName>
    </submittedName>
</protein>
<dbReference type="Proteomes" id="UP000193920">
    <property type="component" value="Unassembled WGS sequence"/>
</dbReference>
<evidence type="ECO:0000256" key="1">
    <source>
        <dbReference type="SAM" id="SignalP"/>
    </source>
</evidence>
<dbReference type="AlphaFoldDB" id="A0A1Y2EGP1"/>
<feature type="signal peptide" evidence="1">
    <location>
        <begin position="1"/>
        <end position="21"/>
    </location>
</feature>
<reference evidence="2 3" key="1">
    <citation type="submission" date="2016-08" db="EMBL/GenBank/DDBJ databases">
        <title>A Parts List for Fungal Cellulosomes Revealed by Comparative Genomics.</title>
        <authorList>
            <consortium name="DOE Joint Genome Institute"/>
            <person name="Haitjema C.H."/>
            <person name="Gilmore S.P."/>
            <person name="Henske J.K."/>
            <person name="Solomon K.V."/>
            <person name="De Groot R."/>
            <person name="Kuo A."/>
            <person name="Mondo S.J."/>
            <person name="Salamov A.A."/>
            <person name="Labutti K."/>
            <person name="Zhao Z."/>
            <person name="Chiniquy J."/>
            <person name="Barry K."/>
            <person name="Brewer H.M."/>
            <person name="Purvine S.O."/>
            <person name="Wright A.T."/>
            <person name="Boxma B."/>
            <person name="Van Alen T."/>
            <person name="Hackstein J.H."/>
            <person name="Baker S.E."/>
            <person name="Grigoriev I.V."/>
            <person name="O'Malley M.A."/>
        </authorList>
    </citation>
    <scope>NUCLEOTIDE SEQUENCE [LARGE SCALE GENOMIC DNA]</scope>
    <source>
        <strain evidence="2 3">G1</strain>
    </source>
</reference>
<comment type="caution">
    <text evidence="2">The sequence shown here is derived from an EMBL/GenBank/DDBJ whole genome shotgun (WGS) entry which is preliminary data.</text>
</comment>
<accession>A0A1Y2EGP1</accession>
<evidence type="ECO:0000313" key="3">
    <source>
        <dbReference type="Proteomes" id="UP000193920"/>
    </source>
</evidence>
<keyword evidence="3" id="KW-1185">Reference proteome</keyword>
<dbReference type="OrthoDB" id="2021138at2759"/>
<gene>
    <name evidence="2" type="ORF">LY90DRAFT_667374</name>
</gene>
<dbReference type="PANTHER" id="PTHR43649">
    <property type="entry name" value="ARABINOSE-BINDING PROTEIN-RELATED"/>
    <property type="match status" value="1"/>
</dbReference>
<dbReference type="SUPFAM" id="SSF53850">
    <property type="entry name" value="Periplasmic binding protein-like II"/>
    <property type="match status" value="1"/>
</dbReference>
<dbReference type="STRING" id="1754190.A0A1Y2EGP1"/>
<feature type="chain" id="PRO_5013028229" evidence="1">
    <location>
        <begin position="22"/>
        <end position="706"/>
    </location>
</feature>
<organism evidence="2 3">
    <name type="scientific">Neocallimastix californiae</name>
    <dbReference type="NCBI Taxonomy" id="1754190"/>
    <lineage>
        <taxon>Eukaryota</taxon>
        <taxon>Fungi</taxon>
        <taxon>Fungi incertae sedis</taxon>
        <taxon>Chytridiomycota</taxon>
        <taxon>Chytridiomycota incertae sedis</taxon>
        <taxon>Neocallimastigomycetes</taxon>
        <taxon>Neocallimastigales</taxon>
        <taxon>Neocallimastigaceae</taxon>
        <taxon>Neocallimastix</taxon>
    </lineage>
</organism>
<dbReference type="InterPro" id="IPR050490">
    <property type="entry name" value="Bact_solute-bd_prot1"/>
</dbReference>
<dbReference type="Gene3D" id="3.40.190.10">
    <property type="entry name" value="Periplasmic binding protein-like II"/>
    <property type="match status" value="1"/>
</dbReference>
<keyword evidence="1" id="KW-0732">Signal</keyword>
<proteinExistence type="predicted"/>
<evidence type="ECO:0000313" key="2">
    <source>
        <dbReference type="EMBL" id="ORY70748.1"/>
    </source>
</evidence>
<sequence>MLVFKLLTFVFLFLCKELTNGIELNALVDMDQTMVEVYHYMVNSFNEYAKDNDLDINLKLTVFTQTNSTTNTNDTIKGLLNNKSTKYDLYIYDNKNSANYVDYFINLYDYLTEGYISLFNDRVISDSCVYHNKLFGLPVVLFYDVLYANKMLLKKYNHRVPRTWDELIEISKFIIYNEKLMNNTNIIGYNGEFTDDENGSNSIYEFINTFRDSPYDFFPGFRSRNAYEALVNLKIIKQEISSDEIFRSNKIFTLEKLYTGRVLFAKFENVVEEIFDSVYYKAPLPGKLNGVSGSFVYGKYLGIPNNISEEKKKAAAIVLSYLTSYEMQKKMSITYKQNFYSPIKYLYDDEEVCTNVDCGLMKMIQPVFMPIREDYDSFAKNLRESIYDYLYNGATVEQALSNIEKYIELNDSDLYSSPLDDYNEFDPFGSKASQECQAEVAKSMACIEKIYSEGKAKSQFLEGLKFETVCMPSNEKTSPENCKTIVKQGLDAVCGVFEYNECKDFIAEDHVVNLINSRKCEKSEADILLLGEIAALKSVYLLGCKKSDSGDLCPLGQYATTKAIDFAFANFQTIKKLADQDYKYTNVNEFESALDFGNDILTLLPVLNDLRDILINNCSDASCNKNIIALDKMILASKEAYNKNQNVDLTKQYPELFEFYDSTLDIFRKNQCNMISKSDNSGATTLKKITYSLVSMIVATSVLLLL</sequence>